<protein>
    <submittedName>
        <fullName evidence="1">Uncharacterized protein</fullName>
    </submittedName>
</protein>
<sequence length="84" mass="9977">TLQQHIEHNICPHPSRITLYNDYIKYQQNKTQQESTKNQAKLTAILNLWQARCTWYDRTITNKDRTDAAKRKRISSSRSTGVHY</sequence>
<reference evidence="1" key="1">
    <citation type="submission" date="2021-02" db="EMBL/GenBank/DDBJ databases">
        <authorList>
            <person name="Nowell W R."/>
        </authorList>
    </citation>
    <scope>NUCLEOTIDE SEQUENCE</scope>
</reference>
<proteinExistence type="predicted"/>
<dbReference type="Proteomes" id="UP000663823">
    <property type="component" value="Unassembled WGS sequence"/>
</dbReference>
<feature type="non-terminal residue" evidence="1">
    <location>
        <position position="1"/>
    </location>
</feature>
<name>A0A820K7G6_9BILA</name>
<comment type="caution">
    <text evidence="1">The sequence shown here is derived from an EMBL/GenBank/DDBJ whole genome shotgun (WGS) entry which is preliminary data.</text>
</comment>
<feature type="non-terminal residue" evidence="1">
    <location>
        <position position="84"/>
    </location>
</feature>
<evidence type="ECO:0000313" key="2">
    <source>
        <dbReference type="Proteomes" id="UP000663823"/>
    </source>
</evidence>
<dbReference type="AlphaFoldDB" id="A0A820K7G6"/>
<accession>A0A820K7G6</accession>
<dbReference type="EMBL" id="CAJOAX010059447">
    <property type="protein sequence ID" value="CAF4338290.1"/>
    <property type="molecule type" value="Genomic_DNA"/>
</dbReference>
<organism evidence="1 2">
    <name type="scientific">Rotaria sordida</name>
    <dbReference type="NCBI Taxonomy" id="392033"/>
    <lineage>
        <taxon>Eukaryota</taxon>
        <taxon>Metazoa</taxon>
        <taxon>Spiralia</taxon>
        <taxon>Gnathifera</taxon>
        <taxon>Rotifera</taxon>
        <taxon>Eurotatoria</taxon>
        <taxon>Bdelloidea</taxon>
        <taxon>Philodinida</taxon>
        <taxon>Philodinidae</taxon>
        <taxon>Rotaria</taxon>
    </lineage>
</organism>
<gene>
    <name evidence="1" type="ORF">OTI717_LOCUS43173</name>
</gene>
<evidence type="ECO:0000313" key="1">
    <source>
        <dbReference type="EMBL" id="CAF4338290.1"/>
    </source>
</evidence>